<accession>A0A9K3DYT4</accession>
<keyword evidence="10" id="KW-1185">Reference proteome</keyword>
<dbReference type="PANTHER" id="PTHR48028">
    <property type="entry name" value="GLYCINE-RICH RNA-BINDING PROTEIN RZ1A"/>
    <property type="match status" value="1"/>
</dbReference>
<name>A0A9K3DYT4_HELAN</name>
<comment type="subcellular location">
    <subcellularLocation>
        <location evidence="1">Nucleus</location>
    </subcellularLocation>
</comment>
<proteinExistence type="predicted"/>
<evidence type="ECO:0000256" key="5">
    <source>
        <dbReference type="ARBA" id="ARBA00023242"/>
    </source>
</evidence>
<dbReference type="InterPro" id="IPR051106">
    <property type="entry name" value="RNA-bind/splicing_reg"/>
</dbReference>
<feature type="region of interest" description="Disordered" evidence="7">
    <location>
        <begin position="134"/>
        <end position="170"/>
    </location>
</feature>
<evidence type="ECO:0000313" key="10">
    <source>
        <dbReference type="Proteomes" id="UP000215914"/>
    </source>
</evidence>
<evidence type="ECO:0000313" key="9">
    <source>
        <dbReference type="EMBL" id="KAF5763640.1"/>
    </source>
</evidence>
<evidence type="ECO:0000256" key="6">
    <source>
        <dbReference type="PROSITE-ProRule" id="PRU00176"/>
    </source>
</evidence>
<comment type="caution">
    <text evidence="9">The sequence shown here is derived from an EMBL/GenBank/DDBJ whole genome shotgun (WGS) entry which is preliminary data.</text>
</comment>
<dbReference type="InterPro" id="IPR012677">
    <property type="entry name" value="Nucleotide-bd_a/b_plait_sf"/>
</dbReference>
<feature type="region of interest" description="Disordered" evidence="7">
    <location>
        <begin position="379"/>
        <end position="508"/>
    </location>
</feature>
<organism evidence="9 10">
    <name type="scientific">Helianthus annuus</name>
    <name type="common">Common sunflower</name>
    <dbReference type="NCBI Taxonomy" id="4232"/>
    <lineage>
        <taxon>Eukaryota</taxon>
        <taxon>Viridiplantae</taxon>
        <taxon>Streptophyta</taxon>
        <taxon>Embryophyta</taxon>
        <taxon>Tracheophyta</taxon>
        <taxon>Spermatophyta</taxon>
        <taxon>Magnoliopsida</taxon>
        <taxon>eudicotyledons</taxon>
        <taxon>Gunneridae</taxon>
        <taxon>Pentapetalae</taxon>
        <taxon>asterids</taxon>
        <taxon>campanulids</taxon>
        <taxon>Asterales</taxon>
        <taxon>Asteraceae</taxon>
        <taxon>Asteroideae</taxon>
        <taxon>Heliantheae alliance</taxon>
        <taxon>Heliantheae</taxon>
        <taxon>Helianthus</taxon>
    </lineage>
</organism>
<dbReference type="PANTHER" id="PTHR48028:SF4">
    <property type="entry name" value="SC35-LIKE SPLICING FACTOR"/>
    <property type="match status" value="1"/>
</dbReference>
<dbReference type="EMBL" id="MNCJ02000330">
    <property type="protein sequence ID" value="KAF5763640.1"/>
    <property type="molecule type" value="Genomic_DNA"/>
</dbReference>
<dbReference type="SUPFAM" id="SSF54928">
    <property type="entry name" value="RNA-binding domain, RBD"/>
    <property type="match status" value="1"/>
</dbReference>
<dbReference type="Gramene" id="mRNA:HanXRQr2_Chr15g0682721">
    <property type="protein sequence ID" value="mRNA:HanXRQr2_Chr15g0682721"/>
    <property type="gene ID" value="HanXRQr2_Chr15g0682721"/>
</dbReference>
<dbReference type="CDD" id="cd00590">
    <property type="entry name" value="RRM_SF"/>
    <property type="match status" value="1"/>
</dbReference>
<keyword evidence="2" id="KW-0507">mRNA processing</keyword>
<feature type="compositionally biased region" description="Polar residues" evidence="7">
    <location>
        <begin position="157"/>
        <end position="170"/>
    </location>
</feature>
<dbReference type="SMART" id="SM00360">
    <property type="entry name" value="RRM"/>
    <property type="match status" value="1"/>
</dbReference>
<dbReference type="GO" id="GO:0005634">
    <property type="term" value="C:nucleus"/>
    <property type="evidence" value="ECO:0007669"/>
    <property type="project" value="UniProtKB-SubCell"/>
</dbReference>
<sequence length="627" mass="69578">MDFQKDGGEDLDNGGPWQDVQYRKNNRSRGDGVEWTFLVQNISDKVTRNILWRAFQPFGFVSDVYVARKRDSRGRCFGFVRYVGVVNMQETLTSMNTIRLFNMKVIVSLAKYDKDHKKIVYTPDMLGRREWRPKEGQGQQVNSNQFGDSGIAGGTRPMQQTNEQGPKNMQKTYDGRSYADILNGDKSDNNHGAKVITVDGKGSLYPLHCVGRSILGFAKEVMSLSKMRMAIEFEGMSEVGLSFVGGVTYLLTFRDKVTATTCMQSNSQFFNKMFTKFQLWVGDDIPFSRLVSLNITGVPFIIRDNKLFDNIGGLFGEVVQKSSFSWQEEDNSSASVKIITTQASRIDEAVVIKWNNRTLAIWVSEYDGLPVRDDVSILGSQDDHYEDDSDSDMVSDDEEELEDGEIKHGMEEVDNNQDGDPMNVQPDSSPADHGQTVGNQEAVEDKRSSGVNAYGEAQRLHGERLETERDTRNNVSQPPTLENPKIVVGDGPNIARVDSNRNGPIDTGMDNNYIGPNYVAEGLGSMSVANLGKRNREERSPPSIGSTQGPAQRFNNLGNFNCEPLDLNTPIRGSSGNSEEPTSIPDIGEEVSIGTTVNITAEAINLEGDGAGMVDPDLNQVIREERC</sequence>
<feature type="compositionally biased region" description="Basic and acidic residues" evidence="7">
    <location>
        <begin position="458"/>
        <end position="472"/>
    </location>
</feature>
<evidence type="ECO:0000256" key="3">
    <source>
        <dbReference type="ARBA" id="ARBA00022884"/>
    </source>
</evidence>
<keyword evidence="4" id="KW-0508">mRNA splicing</keyword>
<dbReference type="InterPro" id="IPR035979">
    <property type="entry name" value="RBD_domain_sf"/>
</dbReference>
<dbReference type="AlphaFoldDB" id="A0A9K3DYT4"/>
<reference evidence="9" key="1">
    <citation type="journal article" date="2017" name="Nature">
        <title>The sunflower genome provides insights into oil metabolism, flowering and Asterid evolution.</title>
        <authorList>
            <person name="Badouin H."/>
            <person name="Gouzy J."/>
            <person name="Grassa C.J."/>
            <person name="Murat F."/>
            <person name="Staton S.E."/>
            <person name="Cottret L."/>
            <person name="Lelandais-Briere C."/>
            <person name="Owens G.L."/>
            <person name="Carrere S."/>
            <person name="Mayjonade B."/>
            <person name="Legrand L."/>
            <person name="Gill N."/>
            <person name="Kane N.C."/>
            <person name="Bowers J.E."/>
            <person name="Hubner S."/>
            <person name="Bellec A."/>
            <person name="Berard A."/>
            <person name="Berges H."/>
            <person name="Blanchet N."/>
            <person name="Boniface M.C."/>
            <person name="Brunel D."/>
            <person name="Catrice O."/>
            <person name="Chaidir N."/>
            <person name="Claudel C."/>
            <person name="Donnadieu C."/>
            <person name="Faraut T."/>
            <person name="Fievet G."/>
            <person name="Helmstetter N."/>
            <person name="King M."/>
            <person name="Knapp S.J."/>
            <person name="Lai Z."/>
            <person name="Le Paslier M.C."/>
            <person name="Lippi Y."/>
            <person name="Lorenzon L."/>
            <person name="Mandel J.R."/>
            <person name="Marage G."/>
            <person name="Marchand G."/>
            <person name="Marquand E."/>
            <person name="Bret-Mestries E."/>
            <person name="Morien E."/>
            <person name="Nambeesan S."/>
            <person name="Nguyen T."/>
            <person name="Pegot-Espagnet P."/>
            <person name="Pouilly N."/>
            <person name="Raftis F."/>
            <person name="Sallet E."/>
            <person name="Schiex T."/>
            <person name="Thomas J."/>
            <person name="Vandecasteele C."/>
            <person name="Vares D."/>
            <person name="Vear F."/>
            <person name="Vautrin S."/>
            <person name="Crespi M."/>
            <person name="Mangin B."/>
            <person name="Burke J.M."/>
            <person name="Salse J."/>
            <person name="Munos S."/>
            <person name="Vincourt P."/>
            <person name="Rieseberg L.H."/>
            <person name="Langlade N.B."/>
        </authorList>
    </citation>
    <scope>NUCLEOTIDE SEQUENCE</scope>
    <source>
        <tissue evidence="9">Leaves</tissue>
    </source>
</reference>
<feature type="compositionally biased region" description="Acidic residues" evidence="7">
    <location>
        <begin position="384"/>
        <end position="403"/>
    </location>
</feature>
<dbReference type="GO" id="GO:0006397">
    <property type="term" value="P:mRNA processing"/>
    <property type="evidence" value="ECO:0007669"/>
    <property type="project" value="UniProtKB-KW"/>
</dbReference>
<gene>
    <name evidence="9" type="ORF">HanXRQr2_Chr15g0682721</name>
</gene>
<feature type="compositionally biased region" description="Polar residues" evidence="7">
    <location>
        <begin position="137"/>
        <end position="147"/>
    </location>
</feature>
<evidence type="ECO:0000259" key="8">
    <source>
        <dbReference type="PROSITE" id="PS50102"/>
    </source>
</evidence>
<keyword evidence="3 6" id="KW-0694">RNA-binding</keyword>
<dbReference type="GO" id="GO:0008380">
    <property type="term" value="P:RNA splicing"/>
    <property type="evidence" value="ECO:0007669"/>
    <property type="project" value="UniProtKB-KW"/>
</dbReference>
<dbReference type="Proteomes" id="UP000215914">
    <property type="component" value="Unassembled WGS sequence"/>
</dbReference>
<evidence type="ECO:0000256" key="4">
    <source>
        <dbReference type="ARBA" id="ARBA00023187"/>
    </source>
</evidence>
<reference evidence="9" key="2">
    <citation type="submission" date="2020-06" db="EMBL/GenBank/DDBJ databases">
        <title>Helianthus annuus Genome sequencing and assembly Release 2.</title>
        <authorList>
            <person name="Gouzy J."/>
            <person name="Langlade N."/>
            <person name="Munos S."/>
        </authorList>
    </citation>
    <scope>NUCLEOTIDE SEQUENCE</scope>
    <source>
        <tissue evidence="9">Leaves</tissue>
    </source>
</reference>
<dbReference type="GO" id="GO:0003723">
    <property type="term" value="F:RNA binding"/>
    <property type="evidence" value="ECO:0007669"/>
    <property type="project" value="UniProtKB-UniRule"/>
</dbReference>
<evidence type="ECO:0000256" key="2">
    <source>
        <dbReference type="ARBA" id="ARBA00022664"/>
    </source>
</evidence>
<dbReference type="Gene3D" id="3.30.70.330">
    <property type="match status" value="1"/>
</dbReference>
<evidence type="ECO:0000256" key="1">
    <source>
        <dbReference type="ARBA" id="ARBA00004123"/>
    </source>
</evidence>
<keyword evidence="5" id="KW-0539">Nucleus</keyword>
<dbReference type="PROSITE" id="PS50102">
    <property type="entry name" value="RRM"/>
    <property type="match status" value="1"/>
</dbReference>
<feature type="domain" description="RRM" evidence="8">
    <location>
        <begin position="35"/>
        <end position="112"/>
    </location>
</feature>
<dbReference type="Pfam" id="PF00076">
    <property type="entry name" value="RRM_1"/>
    <property type="match status" value="1"/>
</dbReference>
<protein>
    <submittedName>
        <fullName evidence="9">RNA recognition motif domain, nucleotide-binding alpha-beta plait domain superfamily</fullName>
    </submittedName>
</protein>
<dbReference type="InterPro" id="IPR000504">
    <property type="entry name" value="RRM_dom"/>
</dbReference>
<evidence type="ECO:0000256" key="7">
    <source>
        <dbReference type="SAM" id="MobiDB-lite"/>
    </source>
</evidence>